<comment type="similarity">
    <text evidence="2 6">Belongs to the eukaryotic ribosomal protein eL8 family.</text>
</comment>
<dbReference type="PRINTS" id="PR00881">
    <property type="entry name" value="L7ARS6FAMILY"/>
</dbReference>
<dbReference type="Gene3D" id="3.30.1330.30">
    <property type="match status" value="1"/>
</dbReference>
<evidence type="ECO:0000256" key="1">
    <source>
        <dbReference type="ARBA" id="ARBA00004604"/>
    </source>
</evidence>
<keyword evidence="5 6" id="KW-0687">Ribonucleoprotein</keyword>
<keyword evidence="9" id="KW-0689">Ribosomal protein</keyword>
<dbReference type="PROSITE" id="PS01082">
    <property type="entry name" value="RIBOSOMAL_L7AE"/>
    <property type="match status" value="1"/>
</dbReference>
<dbReference type="HOGENOM" id="CLU_084513_1_1_1"/>
<reference evidence="9 10" key="1">
    <citation type="journal article" date="2013" name="Curr. Biol.">
        <title>Shared signatures of parasitism and phylogenomics unite Cryptomycota and microsporidia.</title>
        <authorList>
            <person name="James T.Y."/>
            <person name="Pelin A."/>
            <person name="Bonen L."/>
            <person name="Ahrendt S."/>
            <person name="Sain D."/>
            <person name="Corradi N."/>
            <person name="Stajich J.E."/>
        </authorList>
    </citation>
    <scope>NUCLEOTIDE SEQUENCE [LARGE SCALE GENOMIC DNA]</scope>
    <source>
        <strain evidence="9 10">CSF55</strain>
    </source>
</reference>
<accession>A0A075B1E8</accession>
<dbReference type="OMA" id="EDNYEAR"/>
<evidence type="ECO:0000256" key="6">
    <source>
        <dbReference type="RuleBase" id="RU366039"/>
    </source>
</evidence>
<dbReference type="InterPro" id="IPR018492">
    <property type="entry name" value="Ribosomal_eL8/Nhp2"/>
</dbReference>
<evidence type="ECO:0000256" key="3">
    <source>
        <dbReference type="ARBA" id="ARBA00022884"/>
    </source>
</evidence>
<dbReference type="Proteomes" id="UP000030755">
    <property type="component" value="Unassembled WGS sequence"/>
</dbReference>
<dbReference type="GO" id="GO:0031429">
    <property type="term" value="C:box H/ACA snoRNP complex"/>
    <property type="evidence" value="ECO:0007669"/>
    <property type="project" value="UniProtKB-UniRule"/>
</dbReference>
<dbReference type="InterPro" id="IPR029064">
    <property type="entry name" value="Ribosomal_eL30-like_sf"/>
</dbReference>
<keyword evidence="10" id="KW-1185">Reference proteome</keyword>
<dbReference type="OrthoDB" id="5364946at2759"/>
<dbReference type="PRINTS" id="PR00883">
    <property type="entry name" value="NUCLEARHMG"/>
</dbReference>
<dbReference type="AlphaFoldDB" id="A0A075B1E8"/>
<dbReference type="GO" id="GO:0000398">
    <property type="term" value="P:mRNA splicing, via spliceosome"/>
    <property type="evidence" value="ECO:0007669"/>
    <property type="project" value="UniProtKB-UniRule"/>
</dbReference>
<feature type="domain" description="Ribosomal protein eL8/eL30/eS12/Gadd45" evidence="8">
    <location>
        <begin position="32"/>
        <end position="121"/>
    </location>
</feature>
<dbReference type="GO" id="GO:0042254">
    <property type="term" value="P:ribosome biogenesis"/>
    <property type="evidence" value="ECO:0007669"/>
    <property type="project" value="InterPro"/>
</dbReference>
<evidence type="ECO:0000313" key="9">
    <source>
        <dbReference type="EMBL" id="EPZ36178.1"/>
    </source>
</evidence>
<dbReference type="PANTHER" id="PTHR23105">
    <property type="entry name" value="RIBOSOMAL PROTEIN L7AE FAMILY MEMBER"/>
    <property type="match status" value="1"/>
</dbReference>
<evidence type="ECO:0000256" key="2">
    <source>
        <dbReference type="ARBA" id="ARBA00007337"/>
    </source>
</evidence>
<keyword evidence="4 6" id="KW-0539">Nucleus</keyword>
<dbReference type="InterPro" id="IPR002415">
    <property type="entry name" value="H/ACA_rnp_Nhp2-like"/>
</dbReference>
<dbReference type="GO" id="GO:0031120">
    <property type="term" value="P:snRNA pseudouridine synthesis"/>
    <property type="evidence" value="ECO:0007669"/>
    <property type="project" value="UniProtKB-UniRule"/>
</dbReference>
<evidence type="ECO:0000259" key="8">
    <source>
        <dbReference type="Pfam" id="PF01248"/>
    </source>
</evidence>
<dbReference type="EMBL" id="KE560636">
    <property type="protein sequence ID" value="EPZ36178.1"/>
    <property type="molecule type" value="Genomic_DNA"/>
</dbReference>
<evidence type="ECO:0000256" key="4">
    <source>
        <dbReference type="ARBA" id="ARBA00023242"/>
    </source>
</evidence>
<gene>
    <name evidence="9" type="ORF">O9G_002244</name>
</gene>
<evidence type="ECO:0000256" key="5">
    <source>
        <dbReference type="ARBA" id="ARBA00023274"/>
    </source>
</evidence>
<sequence length="137" mass="15101">MGKEESKEYDKETLSMLSPISSPLAPPKLKKKLLKLIKKAAKEKMIRRGVKEVVKAIRKEQKGVVVIGGDISPLDVIAHLPVLCEDANIPYVYVPSRVELGEAALSKRPTSVILVVEKKGSEYSESLEECSGLMKKL</sequence>
<dbReference type="GO" id="GO:0005840">
    <property type="term" value="C:ribosome"/>
    <property type="evidence" value="ECO:0007669"/>
    <property type="project" value="UniProtKB-KW"/>
</dbReference>
<dbReference type="Pfam" id="PF01248">
    <property type="entry name" value="Ribosomal_L7Ae"/>
    <property type="match status" value="1"/>
</dbReference>
<organism evidence="9 10">
    <name type="scientific">Rozella allomycis (strain CSF55)</name>
    <dbReference type="NCBI Taxonomy" id="988480"/>
    <lineage>
        <taxon>Eukaryota</taxon>
        <taxon>Fungi</taxon>
        <taxon>Fungi incertae sedis</taxon>
        <taxon>Cryptomycota</taxon>
        <taxon>Cryptomycota incertae sedis</taxon>
        <taxon>Rozella</taxon>
    </lineage>
</organism>
<comment type="function">
    <text evidence="6">Required for ribosome biogenesis. Part of a complex which catalyzes pseudouridylation of rRNA. This involves the isomerization of uridine such that the ribose is subsequently attached to C5, instead of the normal N1. Pseudouridine ('psi') residues may serve to stabilize the conformation of rRNAs.</text>
</comment>
<dbReference type="InterPro" id="IPR004037">
    <property type="entry name" value="Ribosomal_eL8-like_CS"/>
</dbReference>
<evidence type="ECO:0000256" key="7">
    <source>
        <dbReference type="SAM" id="MobiDB-lite"/>
    </source>
</evidence>
<dbReference type="STRING" id="988480.A0A075B1E8"/>
<name>A0A075B1E8_ROZAC</name>
<dbReference type="GO" id="GO:0003723">
    <property type="term" value="F:RNA binding"/>
    <property type="evidence" value="ECO:0007669"/>
    <property type="project" value="UniProtKB-UniRule"/>
</dbReference>
<proteinExistence type="inferred from homology"/>
<feature type="compositionally biased region" description="Basic and acidic residues" evidence="7">
    <location>
        <begin position="1"/>
        <end position="13"/>
    </location>
</feature>
<dbReference type="SUPFAM" id="SSF55315">
    <property type="entry name" value="L30e-like"/>
    <property type="match status" value="1"/>
</dbReference>
<keyword evidence="3 6" id="KW-0694">RNA-binding</keyword>
<comment type="subcellular location">
    <subcellularLocation>
        <location evidence="1 6">Nucleus</location>
        <location evidence="1 6">Nucleolus</location>
    </subcellularLocation>
</comment>
<protein>
    <recommendedName>
        <fullName evidence="6">H/ACA ribonucleoprotein complex subunit 2</fullName>
    </recommendedName>
    <alternativeName>
        <fullName evidence="6">Nucleolar protein family A member 2</fullName>
    </alternativeName>
</protein>
<feature type="region of interest" description="Disordered" evidence="7">
    <location>
        <begin position="1"/>
        <end position="26"/>
    </location>
</feature>
<evidence type="ECO:0000313" key="10">
    <source>
        <dbReference type="Proteomes" id="UP000030755"/>
    </source>
</evidence>
<dbReference type="InterPro" id="IPR004038">
    <property type="entry name" value="Ribosomal_eL8/eL30/eS12/Gad45"/>
</dbReference>
<comment type="function">
    <text evidence="6">Common component of the spliceosome and rRNA processing machinery.</text>
</comment>
<dbReference type="InterPro" id="IPR050257">
    <property type="entry name" value="eL8/uL1-like"/>
</dbReference>